<dbReference type="PANTHER" id="PTHR42047:SF1">
    <property type="entry name" value="PROTEIN, PUTATIVE (AFU_ORTHOLOGUE AFUA_6G03560)-RELATED"/>
    <property type="match status" value="1"/>
</dbReference>
<dbReference type="eggNOG" id="ENOG502S6B1">
    <property type="taxonomic scope" value="Eukaryota"/>
</dbReference>
<keyword evidence="3" id="KW-1185">Reference proteome</keyword>
<evidence type="ECO:0000313" key="3">
    <source>
        <dbReference type="Proteomes" id="UP000053841"/>
    </source>
</evidence>
<dbReference type="AlphaFoldDB" id="W6YNK5"/>
<dbReference type="RefSeq" id="XP_007706594.1">
    <property type="nucleotide sequence ID" value="XM_007708404.1"/>
</dbReference>
<evidence type="ECO:0000256" key="1">
    <source>
        <dbReference type="SAM" id="SignalP"/>
    </source>
</evidence>
<organism evidence="2 3">
    <name type="scientific">Cochliobolus carbonum (strain 26-R-13)</name>
    <name type="common">Maize leaf spot fungus</name>
    <name type="synonym">Bipolaris zeicola</name>
    <dbReference type="NCBI Taxonomy" id="930089"/>
    <lineage>
        <taxon>Eukaryota</taxon>
        <taxon>Fungi</taxon>
        <taxon>Dikarya</taxon>
        <taxon>Ascomycota</taxon>
        <taxon>Pezizomycotina</taxon>
        <taxon>Dothideomycetes</taxon>
        <taxon>Pleosporomycetidae</taxon>
        <taxon>Pleosporales</taxon>
        <taxon>Pleosporineae</taxon>
        <taxon>Pleosporaceae</taxon>
        <taxon>Bipolaris</taxon>
    </lineage>
</organism>
<feature type="chain" id="PRO_5004885911" description="Cell wall protein PhiA" evidence="1">
    <location>
        <begin position="17"/>
        <end position="197"/>
    </location>
</feature>
<dbReference type="KEGG" id="bze:COCCADRAFT_81207"/>
<gene>
    <name evidence="2" type="ORF">COCCADRAFT_81207</name>
</gene>
<dbReference type="PANTHER" id="PTHR42047">
    <property type="entry name" value="PROTEIN, PUTATIVE (AFU_ORTHOLOGUE AFUA_6G03560)-RELATED"/>
    <property type="match status" value="1"/>
</dbReference>
<dbReference type="OrthoDB" id="5430620at2759"/>
<dbReference type="GeneID" id="19151124"/>
<dbReference type="InterPro" id="IPR052820">
    <property type="entry name" value="PhiA_domain"/>
</dbReference>
<dbReference type="HOGENOM" id="CLU_078556_0_1_1"/>
<name>W6YNK5_COCC2</name>
<proteinExistence type="predicted"/>
<reference evidence="2 3" key="1">
    <citation type="journal article" date="2013" name="PLoS Genet.">
        <title>Comparative genome structure, secondary metabolite, and effector coding capacity across Cochliobolus pathogens.</title>
        <authorList>
            <person name="Condon B.J."/>
            <person name="Leng Y."/>
            <person name="Wu D."/>
            <person name="Bushley K.E."/>
            <person name="Ohm R.A."/>
            <person name="Otillar R."/>
            <person name="Martin J."/>
            <person name="Schackwitz W."/>
            <person name="Grimwood J."/>
            <person name="MohdZainudin N."/>
            <person name="Xue C."/>
            <person name="Wang R."/>
            <person name="Manning V.A."/>
            <person name="Dhillon B."/>
            <person name="Tu Z.J."/>
            <person name="Steffenson B.J."/>
            <person name="Salamov A."/>
            <person name="Sun H."/>
            <person name="Lowry S."/>
            <person name="LaButti K."/>
            <person name="Han J."/>
            <person name="Copeland A."/>
            <person name="Lindquist E."/>
            <person name="Barry K."/>
            <person name="Schmutz J."/>
            <person name="Baker S.E."/>
            <person name="Ciuffetti L.M."/>
            <person name="Grigoriev I.V."/>
            <person name="Zhong S."/>
            <person name="Turgeon B.G."/>
        </authorList>
    </citation>
    <scope>NUCLEOTIDE SEQUENCE [LARGE SCALE GENOMIC DNA]</scope>
    <source>
        <strain evidence="2 3">26-R-13</strain>
    </source>
</reference>
<evidence type="ECO:0008006" key="4">
    <source>
        <dbReference type="Google" id="ProtNLM"/>
    </source>
</evidence>
<feature type="signal peptide" evidence="1">
    <location>
        <begin position="1"/>
        <end position="16"/>
    </location>
</feature>
<dbReference type="EMBL" id="KI964538">
    <property type="protein sequence ID" value="EUC39148.1"/>
    <property type="molecule type" value="Genomic_DNA"/>
</dbReference>
<sequence>MKYTTALASLFAAAMAAPTAVQPVARQADTSAYFTVISQRSASPIHFQNLNARGGSFYLGGKGGPSSYCPSEVIGAENCPPGNTTTFAGGNNTLSLGVVVPGGQQVYVGPDGSLSYTTAHSAYIPDGSTVTGFSRTPAPNSDEFGYLNWDCGFLACPGSEDDGWKVYGKLDNVTFSDECLSFSAIAAPVDAPGAWQY</sequence>
<evidence type="ECO:0000313" key="2">
    <source>
        <dbReference type="EMBL" id="EUC39148.1"/>
    </source>
</evidence>
<keyword evidence="1" id="KW-0732">Signal</keyword>
<protein>
    <recommendedName>
        <fullName evidence="4">Cell wall protein PhiA</fullName>
    </recommendedName>
</protein>
<dbReference type="STRING" id="930089.W6YNK5"/>
<accession>W6YNK5</accession>
<dbReference type="Proteomes" id="UP000053841">
    <property type="component" value="Unassembled WGS sequence"/>
</dbReference>